<feature type="region of interest" description="Disordered" evidence="1">
    <location>
        <begin position="1"/>
        <end position="21"/>
    </location>
</feature>
<comment type="caution">
    <text evidence="2">The sequence shown here is derived from an EMBL/GenBank/DDBJ whole genome shotgun (WGS) entry which is preliminary data.</text>
</comment>
<dbReference type="AlphaFoldDB" id="A0AAN6LKY9"/>
<evidence type="ECO:0000313" key="3">
    <source>
        <dbReference type="Proteomes" id="UP001280581"/>
    </source>
</evidence>
<dbReference type="Gene3D" id="3.30.40.10">
    <property type="entry name" value="Zinc/RING finger domain, C3HC4 (zinc finger)"/>
    <property type="match status" value="1"/>
</dbReference>
<organism evidence="2 3">
    <name type="scientific">Pseudopithomyces chartarum</name>
    <dbReference type="NCBI Taxonomy" id="1892770"/>
    <lineage>
        <taxon>Eukaryota</taxon>
        <taxon>Fungi</taxon>
        <taxon>Dikarya</taxon>
        <taxon>Ascomycota</taxon>
        <taxon>Pezizomycotina</taxon>
        <taxon>Dothideomycetes</taxon>
        <taxon>Pleosporomycetidae</taxon>
        <taxon>Pleosporales</taxon>
        <taxon>Massarineae</taxon>
        <taxon>Didymosphaeriaceae</taxon>
        <taxon>Pseudopithomyces</taxon>
    </lineage>
</organism>
<keyword evidence="3" id="KW-1185">Reference proteome</keyword>
<name>A0AAN6LKY9_9PLEO</name>
<dbReference type="EMBL" id="WVTA01000021">
    <property type="protein sequence ID" value="KAK3196989.1"/>
    <property type="molecule type" value="Genomic_DNA"/>
</dbReference>
<dbReference type="SUPFAM" id="SSF57850">
    <property type="entry name" value="RING/U-box"/>
    <property type="match status" value="1"/>
</dbReference>
<evidence type="ECO:0008006" key="4">
    <source>
        <dbReference type="Google" id="ProtNLM"/>
    </source>
</evidence>
<reference evidence="2 3" key="1">
    <citation type="submission" date="2021-02" db="EMBL/GenBank/DDBJ databases">
        <title>Genome assembly of Pseudopithomyces chartarum.</title>
        <authorList>
            <person name="Jauregui R."/>
            <person name="Singh J."/>
            <person name="Voisey C."/>
        </authorList>
    </citation>
    <scope>NUCLEOTIDE SEQUENCE [LARGE SCALE GENOMIC DNA]</scope>
    <source>
        <strain evidence="2 3">AGR01</strain>
    </source>
</reference>
<dbReference type="Proteomes" id="UP001280581">
    <property type="component" value="Unassembled WGS sequence"/>
</dbReference>
<dbReference type="InterPro" id="IPR013083">
    <property type="entry name" value="Znf_RING/FYVE/PHD"/>
</dbReference>
<feature type="region of interest" description="Disordered" evidence="1">
    <location>
        <begin position="339"/>
        <end position="375"/>
    </location>
</feature>
<evidence type="ECO:0000313" key="2">
    <source>
        <dbReference type="EMBL" id="KAK3196989.1"/>
    </source>
</evidence>
<sequence>MSSSDTYSSRSDTNSNDSETMEEFLARYNPPQLLPDYPTFLDQLQHVDIDTLPPNEECPICRLPYSTSFAEFSEGEQNLFMLKGLPFHDGINDDCPVRLPCASHHVVGRACMIEWTTKGRGTSCPMDRQELFKEDPFLAELSRAENEEATWERRRRNIEHEIPIRELLQCFRDATDAEVVQVDAKYMCDRLATLLIRVVYRRAGIHDPTSHFKWPWITREYPTLWCSEQVSCFQRLVRDFIRDEPLTESGSYPPHIVSLLDPTLPHIFTLLYRLAELHEAKSLPATHLASSMHARVAKSFADFHKLIPNAPHLQRIASLTVDTWVAQELLSTRLRHGSRRHPSWFDESHPNSPASTSPWKPTQTCGTSVRRTSSISTTACTPGGCTRAPGV</sequence>
<protein>
    <recommendedName>
        <fullName evidence="4">RING-type domain-containing protein</fullName>
    </recommendedName>
</protein>
<gene>
    <name evidence="2" type="ORF">GRF29_1536g248532</name>
</gene>
<proteinExistence type="predicted"/>
<accession>A0AAN6LKY9</accession>
<evidence type="ECO:0000256" key="1">
    <source>
        <dbReference type="SAM" id="MobiDB-lite"/>
    </source>
</evidence>
<feature type="compositionally biased region" description="Polar residues" evidence="1">
    <location>
        <begin position="350"/>
        <end position="366"/>
    </location>
</feature>
<feature type="compositionally biased region" description="Low complexity" evidence="1">
    <location>
        <begin position="1"/>
        <end position="18"/>
    </location>
</feature>